<evidence type="ECO:0000256" key="2">
    <source>
        <dbReference type="ARBA" id="ARBA00005982"/>
    </source>
</evidence>
<name>A0A9C6TD41_ARADU</name>
<keyword evidence="3 6" id="KW-0812">Transmembrane</keyword>
<evidence type="ECO:0000256" key="1">
    <source>
        <dbReference type="ARBA" id="ARBA00004141"/>
    </source>
</evidence>
<reference evidence="7" key="1">
    <citation type="journal article" date="2016" name="Nat. Genet.">
        <title>The genome sequences of Arachis duranensis and Arachis ipaensis, the diploid ancestors of cultivated peanut.</title>
        <authorList>
            <person name="Bertioli D.J."/>
            <person name="Cannon S.B."/>
            <person name="Froenicke L."/>
            <person name="Huang G."/>
            <person name="Farmer A.D."/>
            <person name="Cannon E.K."/>
            <person name="Liu X."/>
            <person name="Gao D."/>
            <person name="Clevenger J."/>
            <person name="Dash S."/>
            <person name="Ren L."/>
            <person name="Moretzsohn M.C."/>
            <person name="Shirasawa K."/>
            <person name="Huang W."/>
            <person name="Vidigal B."/>
            <person name="Abernathy B."/>
            <person name="Chu Y."/>
            <person name="Niederhuth C.E."/>
            <person name="Umale P."/>
            <person name="Araujo A.C."/>
            <person name="Kozik A."/>
            <person name="Kim K.D."/>
            <person name="Burow M.D."/>
            <person name="Varshney R.K."/>
            <person name="Wang X."/>
            <person name="Zhang X."/>
            <person name="Barkley N."/>
            <person name="Guimaraes P.M."/>
            <person name="Isobe S."/>
            <person name="Guo B."/>
            <person name="Liao B."/>
            <person name="Stalker H.T."/>
            <person name="Schmitz R.J."/>
            <person name="Scheffler B.E."/>
            <person name="Leal-Bertioli S.C."/>
            <person name="Xun X."/>
            <person name="Jackson S.A."/>
            <person name="Michelmore R."/>
            <person name="Ozias-Akins P."/>
        </authorList>
    </citation>
    <scope>NUCLEOTIDE SEQUENCE [LARGE SCALE GENOMIC DNA]</scope>
    <source>
        <strain evidence="7">cv. V14167</strain>
    </source>
</reference>
<comment type="subcellular location">
    <subcellularLocation>
        <location evidence="1">Membrane</location>
        <topology evidence="1">Multi-pass membrane protein</topology>
    </subcellularLocation>
</comment>
<protein>
    <submittedName>
        <fullName evidence="8">Protein NRT1/ PTR FAMILY 5.4-like</fullName>
    </submittedName>
</protein>
<keyword evidence="7" id="KW-1185">Reference proteome</keyword>
<accession>A0A9C6TD41</accession>
<dbReference type="PANTHER" id="PTHR11654">
    <property type="entry name" value="OLIGOPEPTIDE TRANSPORTER-RELATED"/>
    <property type="match status" value="1"/>
</dbReference>
<evidence type="ECO:0000313" key="8">
    <source>
        <dbReference type="RefSeq" id="XP_052111700.1"/>
    </source>
</evidence>
<feature type="transmembrane region" description="Helical" evidence="6">
    <location>
        <begin position="306"/>
        <end position="325"/>
    </location>
</feature>
<feature type="transmembrane region" description="Helical" evidence="6">
    <location>
        <begin position="176"/>
        <end position="197"/>
    </location>
</feature>
<sequence length="336" mass="36990">MTQTEGTTMVNDDSNIPAKTTKKGGWHAAIFITCVEFAERFTSMGLSANLITYLTKELSEFLDKAMIIDEHDVANNTRDPWRLCTLNQVEEVKLVLRLIPIWLSCLMFVVVQSQLATFFVKQGSTMNRSLGPNFQIPPASLQGVVGVIILFAVASYDRIFVPIVRKFTGHQSGITVLQRIGIGLFCSTLCMVVSALVEGKRVNAANQHKNNYNTIEGFSPMSIWWLLPQYAILGVADAFAVVGLQELFYTQMSEAMRSVGAAAFLSVLGVGNFVANAIIDIVVEITSKSGGKWLVGNNLNKAHLDYFYWVLAGLSALSLGLYLLVSSSFVYKKVHV</sequence>
<dbReference type="Gene3D" id="1.20.1250.20">
    <property type="entry name" value="MFS general substrate transporter like domains"/>
    <property type="match status" value="2"/>
</dbReference>
<dbReference type="KEGG" id="adu:107471648"/>
<organism evidence="7 8">
    <name type="scientific">Arachis duranensis</name>
    <name type="common">Wild peanut</name>
    <dbReference type="NCBI Taxonomy" id="130453"/>
    <lineage>
        <taxon>Eukaryota</taxon>
        <taxon>Viridiplantae</taxon>
        <taxon>Streptophyta</taxon>
        <taxon>Embryophyta</taxon>
        <taxon>Tracheophyta</taxon>
        <taxon>Spermatophyta</taxon>
        <taxon>Magnoliopsida</taxon>
        <taxon>eudicotyledons</taxon>
        <taxon>Gunneridae</taxon>
        <taxon>Pentapetalae</taxon>
        <taxon>rosids</taxon>
        <taxon>fabids</taxon>
        <taxon>Fabales</taxon>
        <taxon>Fabaceae</taxon>
        <taxon>Papilionoideae</taxon>
        <taxon>50 kb inversion clade</taxon>
        <taxon>dalbergioids sensu lato</taxon>
        <taxon>Dalbergieae</taxon>
        <taxon>Pterocarpus clade</taxon>
        <taxon>Arachis</taxon>
    </lineage>
</organism>
<dbReference type="Pfam" id="PF00854">
    <property type="entry name" value="PTR2"/>
    <property type="match status" value="1"/>
</dbReference>
<dbReference type="InterPro" id="IPR036259">
    <property type="entry name" value="MFS_trans_sf"/>
</dbReference>
<evidence type="ECO:0000256" key="6">
    <source>
        <dbReference type="SAM" id="Phobius"/>
    </source>
</evidence>
<feature type="transmembrane region" description="Helical" evidence="6">
    <location>
        <begin position="98"/>
        <end position="119"/>
    </location>
</feature>
<dbReference type="Proteomes" id="UP000515211">
    <property type="component" value="Chromosome 10"/>
</dbReference>
<dbReference type="AlphaFoldDB" id="A0A9C6TD41"/>
<dbReference type="GO" id="GO:0016020">
    <property type="term" value="C:membrane"/>
    <property type="evidence" value="ECO:0007669"/>
    <property type="project" value="UniProtKB-SubCell"/>
</dbReference>
<feature type="transmembrane region" description="Helical" evidence="6">
    <location>
        <begin position="139"/>
        <end position="156"/>
    </location>
</feature>
<keyword evidence="5 6" id="KW-0472">Membrane</keyword>
<gene>
    <name evidence="8" type="primary">LOC107471648</name>
</gene>
<comment type="similarity">
    <text evidence="2">Belongs to the major facilitator superfamily. Proton-dependent oligopeptide transporter (POT/PTR) (TC 2.A.17) family.</text>
</comment>
<dbReference type="GO" id="GO:0022857">
    <property type="term" value="F:transmembrane transporter activity"/>
    <property type="evidence" value="ECO:0007669"/>
    <property type="project" value="InterPro"/>
</dbReference>
<evidence type="ECO:0000256" key="5">
    <source>
        <dbReference type="ARBA" id="ARBA00023136"/>
    </source>
</evidence>
<dbReference type="InterPro" id="IPR000109">
    <property type="entry name" value="POT_fam"/>
</dbReference>
<reference evidence="8" key="2">
    <citation type="submission" date="2025-08" db="UniProtKB">
        <authorList>
            <consortium name="RefSeq"/>
        </authorList>
    </citation>
    <scope>IDENTIFICATION</scope>
    <source>
        <tissue evidence="8">Whole plant</tissue>
    </source>
</reference>
<evidence type="ECO:0000313" key="7">
    <source>
        <dbReference type="Proteomes" id="UP000515211"/>
    </source>
</evidence>
<dbReference type="RefSeq" id="XP_052111700.1">
    <property type="nucleotide sequence ID" value="XM_052255740.1"/>
</dbReference>
<feature type="transmembrane region" description="Helical" evidence="6">
    <location>
        <begin position="261"/>
        <end position="286"/>
    </location>
</feature>
<keyword evidence="4 6" id="KW-1133">Transmembrane helix</keyword>
<evidence type="ECO:0000256" key="3">
    <source>
        <dbReference type="ARBA" id="ARBA00022692"/>
    </source>
</evidence>
<evidence type="ECO:0000256" key="4">
    <source>
        <dbReference type="ARBA" id="ARBA00022989"/>
    </source>
</evidence>
<dbReference type="GeneID" id="107471648"/>
<feature type="transmembrane region" description="Helical" evidence="6">
    <location>
        <begin position="230"/>
        <end position="249"/>
    </location>
</feature>
<proteinExistence type="inferred from homology"/>
<dbReference type="SUPFAM" id="SSF103473">
    <property type="entry name" value="MFS general substrate transporter"/>
    <property type="match status" value="1"/>
</dbReference>